<keyword evidence="2" id="KW-0378">Hydrolase</keyword>
<feature type="domain" description="Dienelactone hydrolase" evidence="1">
    <location>
        <begin position="8"/>
        <end position="196"/>
    </location>
</feature>
<dbReference type="InterPro" id="IPR002925">
    <property type="entry name" value="Dienelactn_hydro"/>
</dbReference>
<dbReference type="Gene3D" id="3.40.50.1820">
    <property type="entry name" value="alpha/beta hydrolase"/>
    <property type="match status" value="1"/>
</dbReference>
<accession>H6LBZ4</accession>
<dbReference type="eggNOG" id="COG0412">
    <property type="taxonomic scope" value="Bacteria"/>
</dbReference>
<evidence type="ECO:0000313" key="3">
    <source>
        <dbReference type="Proteomes" id="UP000007177"/>
    </source>
</evidence>
<dbReference type="RefSeq" id="WP_014355340.1">
    <property type="nucleotide sequence ID" value="NC_016894.1"/>
</dbReference>
<protein>
    <submittedName>
        <fullName evidence="2">Dienelactone hydrolase</fullName>
    </submittedName>
</protein>
<dbReference type="KEGG" id="awo:Awo_c09490"/>
<reference evidence="2 3" key="2">
    <citation type="journal article" date="2012" name="PLoS ONE">
        <title>An ancient pathway combining carbon dioxide fixation with the generation and utilization of a sodium ion gradient for ATP synthesis.</title>
        <authorList>
            <person name="Poehlein A."/>
            <person name="Schmidt S."/>
            <person name="Kaster A.K."/>
            <person name="Goenrich M."/>
            <person name="Vollmers J."/>
            <person name="Thurmer A."/>
            <person name="Bertsch J."/>
            <person name="Schuchmann K."/>
            <person name="Voigt B."/>
            <person name="Hecker M."/>
            <person name="Daniel R."/>
            <person name="Thauer R.K."/>
            <person name="Gottschalk G."/>
            <person name="Muller V."/>
        </authorList>
    </citation>
    <scope>NUCLEOTIDE SEQUENCE [LARGE SCALE GENOMIC DNA]</scope>
    <source>
        <strain evidence="3">ATCC 29683 / DSM 1030 / JCM 2381 / KCTC 1655 / WB1</strain>
    </source>
</reference>
<dbReference type="PANTHER" id="PTHR46623:SF6">
    <property type="entry name" value="ALPHA_BETA-HYDROLASES SUPERFAMILY PROTEIN"/>
    <property type="match status" value="1"/>
</dbReference>
<dbReference type="EMBL" id="CP002987">
    <property type="protein sequence ID" value="AFA47737.1"/>
    <property type="molecule type" value="Genomic_DNA"/>
</dbReference>
<keyword evidence="3" id="KW-1185">Reference proteome</keyword>
<dbReference type="InterPro" id="IPR051049">
    <property type="entry name" value="Dienelactone_hydrolase-like"/>
</dbReference>
<evidence type="ECO:0000313" key="2">
    <source>
        <dbReference type="EMBL" id="AFA47737.1"/>
    </source>
</evidence>
<dbReference type="AlphaFoldDB" id="H6LBZ4"/>
<dbReference type="STRING" id="931626.Awo_c09490"/>
<dbReference type="GO" id="GO:0016787">
    <property type="term" value="F:hydrolase activity"/>
    <property type="evidence" value="ECO:0007669"/>
    <property type="project" value="UniProtKB-KW"/>
</dbReference>
<dbReference type="HOGENOM" id="CLU_054590_9_0_9"/>
<dbReference type="Pfam" id="PF01738">
    <property type="entry name" value="DLH"/>
    <property type="match status" value="1"/>
</dbReference>
<evidence type="ECO:0000259" key="1">
    <source>
        <dbReference type="Pfam" id="PF01738"/>
    </source>
</evidence>
<dbReference type="SUPFAM" id="SSF53474">
    <property type="entry name" value="alpha/beta-Hydrolases"/>
    <property type="match status" value="1"/>
</dbReference>
<sequence length="202" mass="22969">MNKETVKAATAIIIIPEIYGINRYIKDWTAFFSGRGYDVYCLDLIGNKHSFSYAEEGAAYLNFREKISFDCSEEVAVYLRELKNNYSQIIVFGSSVGATIAWRLTENSCCDGMIGYYGSRIREYLDVKPSCPCLLLFAENEESFNVKPICQQLMSKDLIEVAVLPGKHGFADPDGNNYYRESCKKARDMVEYFLNKIEKGAK</sequence>
<dbReference type="InterPro" id="IPR029058">
    <property type="entry name" value="AB_hydrolase_fold"/>
</dbReference>
<reference evidence="3" key="1">
    <citation type="submission" date="2011-07" db="EMBL/GenBank/DDBJ databases">
        <title>Complete genome sequence of Acetobacterium woodii.</title>
        <authorList>
            <person name="Poehlein A."/>
            <person name="Schmidt S."/>
            <person name="Kaster A.-K."/>
            <person name="Goenrich M."/>
            <person name="Vollmers J."/>
            <person name="Thuermer A."/>
            <person name="Gottschalk G."/>
            <person name="Thauer R.K."/>
            <person name="Daniel R."/>
            <person name="Mueller V."/>
        </authorList>
    </citation>
    <scope>NUCLEOTIDE SEQUENCE [LARGE SCALE GENOMIC DNA]</scope>
    <source>
        <strain evidence="3">ATCC 29683 / DSM 1030 / JCM 2381 / KCTC 1655 / WB1</strain>
    </source>
</reference>
<dbReference type="Proteomes" id="UP000007177">
    <property type="component" value="Chromosome"/>
</dbReference>
<proteinExistence type="predicted"/>
<dbReference type="OrthoDB" id="115291at2"/>
<name>H6LBZ4_ACEWD</name>
<gene>
    <name evidence="2" type="ordered locus">Awo_c09490</name>
</gene>
<organism evidence="2 3">
    <name type="scientific">Acetobacterium woodii (strain ATCC 29683 / DSM 1030 / JCM 2381 / KCTC 1655 / WB1)</name>
    <dbReference type="NCBI Taxonomy" id="931626"/>
    <lineage>
        <taxon>Bacteria</taxon>
        <taxon>Bacillati</taxon>
        <taxon>Bacillota</taxon>
        <taxon>Clostridia</taxon>
        <taxon>Eubacteriales</taxon>
        <taxon>Eubacteriaceae</taxon>
        <taxon>Acetobacterium</taxon>
    </lineage>
</organism>
<dbReference type="PANTHER" id="PTHR46623">
    <property type="entry name" value="CARBOXYMETHYLENEBUTENOLIDASE-RELATED"/>
    <property type="match status" value="1"/>
</dbReference>